<dbReference type="Proteomes" id="UP000233551">
    <property type="component" value="Unassembled WGS sequence"/>
</dbReference>
<evidence type="ECO:0000313" key="2">
    <source>
        <dbReference type="EMBL" id="PKI61379.1"/>
    </source>
</evidence>
<reference evidence="2 3" key="1">
    <citation type="submission" date="2017-11" db="EMBL/GenBank/DDBJ databases">
        <title>De-novo sequencing of pomegranate (Punica granatum L.) genome.</title>
        <authorList>
            <person name="Akparov Z."/>
            <person name="Amiraslanov A."/>
            <person name="Hajiyeva S."/>
            <person name="Abbasov M."/>
            <person name="Kaur K."/>
            <person name="Hamwieh A."/>
            <person name="Solovyev V."/>
            <person name="Salamov A."/>
            <person name="Braich B."/>
            <person name="Kosarev P."/>
            <person name="Mahmoud A."/>
            <person name="Hajiyev E."/>
            <person name="Babayeva S."/>
            <person name="Izzatullayeva V."/>
            <person name="Mammadov A."/>
            <person name="Mammadov A."/>
            <person name="Sharifova S."/>
            <person name="Ojaghi J."/>
            <person name="Eynullazada K."/>
            <person name="Bayramov B."/>
            <person name="Abdulazimova A."/>
            <person name="Shahmuradov I."/>
        </authorList>
    </citation>
    <scope>NUCLEOTIDE SEQUENCE [LARGE SCALE GENOMIC DNA]</scope>
    <source>
        <strain evidence="3">cv. AG2017</strain>
        <tissue evidence="2">Leaf</tissue>
    </source>
</reference>
<keyword evidence="1" id="KW-0732">Signal</keyword>
<sequence length="97" mass="11126">MAPVHLILLLGSFLLNFDHFSSFSVGSPFTLREVSRNNVGTMDYAVQLNATNFNAALRDTPALFSMVEFYAHWNLQRSLILKRFHSWIQSKTLYGWG</sequence>
<dbReference type="STRING" id="22663.A0A2I0JYG4"/>
<feature type="chain" id="PRO_5014197338" evidence="1">
    <location>
        <begin position="23"/>
        <end position="97"/>
    </location>
</feature>
<dbReference type="AlphaFoldDB" id="A0A2I0JYG4"/>
<protein>
    <submittedName>
        <fullName evidence="2">Uncharacterized protein</fullName>
    </submittedName>
</protein>
<feature type="signal peptide" evidence="1">
    <location>
        <begin position="1"/>
        <end position="22"/>
    </location>
</feature>
<organism evidence="2 3">
    <name type="scientific">Punica granatum</name>
    <name type="common">Pomegranate</name>
    <dbReference type="NCBI Taxonomy" id="22663"/>
    <lineage>
        <taxon>Eukaryota</taxon>
        <taxon>Viridiplantae</taxon>
        <taxon>Streptophyta</taxon>
        <taxon>Embryophyta</taxon>
        <taxon>Tracheophyta</taxon>
        <taxon>Spermatophyta</taxon>
        <taxon>Magnoliopsida</taxon>
        <taxon>eudicotyledons</taxon>
        <taxon>Gunneridae</taxon>
        <taxon>Pentapetalae</taxon>
        <taxon>rosids</taxon>
        <taxon>malvids</taxon>
        <taxon>Myrtales</taxon>
        <taxon>Lythraceae</taxon>
        <taxon>Punica</taxon>
    </lineage>
</organism>
<gene>
    <name evidence="2" type="ORF">CRG98_018227</name>
</gene>
<proteinExistence type="predicted"/>
<name>A0A2I0JYG4_PUNGR</name>
<accession>A0A2I0JYG4</accession>
<comment type="caution">
    <text evidence="2">The sequence shown here is derived from an EMBL/GenBank/DDBJ whole genome shotgun (WGS) entry which is preliminary data.</text>
</comment>
<evidence type="ECO:0000256" key="1">
    <source>
        <dbReference type="SAM" id="SignalP"/>
    </source>
</evidence>
<keyword evidence="3" id="KW-1185">Reference proteome</keyword>
<evidence type="ECO:0000313" key="3">
    <source>
        <dbReference type="Proteomes" id="UP000233551"/>
    </source>
</evidence>
<dbReference type="EMBL" id="PGOL01001043">
    <property type="protein sequence ID" value="PKI61379.1"/>
    <property type="molecule type" value="Genomic_DNA"/>
</dbReference>